<dbReference type="EMBL" id="UINC01001177">
    <property type="protein sequence ID" value="SUZ73376.1"/>
    <property type="molecule type" value="Genomic_DNA"/>
</dbReference>
<evidence type="ECO:0000313" key="1">
    <source>
        <dbReference type="EMBL" id="SUZ73376.1"/>
    </source>
</evidence>
<organism evidence="1">
    <name type="scientific">marine metagenome</name>
    <dbReference type="NCBI Taxonomy" id="408172"/>
    <lineage>
        <taxon>unclassified sequences</taxon>
        <taxon>metagenomes</taxon>
        <taxon>ecological metagenomes</taxon>
    </lineage>
</organism>
<gene>
    <name evidence="1" type="ORF">METZ01_LOCUS26230</name>
</gene>
<reference evidence="1" key="1">
    <citation type="submission" date="2018-05" db="EMBL/GenBank/DDBJ databases">
        <authorList>
            <person name="Lanie J.A."/>
            <person name="Ng W.-L."/>
            <person name="Kazmierczak K.M."/>
            <person name="Andrzejewski T.M."/>
            <person name="Davidsen T.M."/>
            <person name="Wayne K.J."/>
            <person name="Tettelin H."/>
            <person name="Glass J.I."/>
            <person name="Rusch D."/>
            <person name="Podicherti R."/>
            <person name="Tsui H.-C.T."/>
            <person name="Winkler M.E."/>
        </authorList>
    </citation>
    <scope>NUCLEOTIDE SEQUENCE</scope>
</reference>
<accession>A0A381Q206</accession>
<sequence>MSDKEFLDLEVQVKNLIKLSKQLKESNIHLLKKNKELSIKEQLLSETLASSAKKIERLIKDLKKKTK</sequence>
<proteinExistence type="predicted"/>
<protein>
    <submittedName>
        <fullName evidence="1">Uncharacterized protein</fullName>
    </submittedName>
</protein>
<name>A0A381Q206_9ZZZZ</name>
<dbReference type="AlphaFoldDB" id="A0A381Q206"/>